<dbReference type="EnsemblMetazoa" id="GPPI019085-RA">
    <property type="protein sequence ID" value="GPPI019085-PA"/>
    <property type="gene ID" value="GPPI019085"/>
</dbReference>
<dbReference type="Proteomes" id="UP000092460">
    <property type="component" value="Unassembled WGS sequence"/>
</dbReference>
<protein>
    <submittedName>
        <fullName evidence="2">Uncharacterized protein</fullName>
    </submittedName>
</protein>
<dbReference type="AlphaFoldDB" id="A0A1B0B4Z7"/>
<keyword evidence="1" id="KW-0812">Transmembrane</keyword>
<sequence>MYKQVGFWFPSSSRPVSISTATILSWLRFWSSFSFFGLDLSFEEENDANIPNALPRLEDCPSCSNQESTSTCQRASNSPFAISRISTQWATSSGPEEFNPRLNQPTISFFFILRLALLLLLLLAMLLLSSSKLSSRGGVVNRSSHYSPFFSAIKIPVLLSNEASTESFELHSLCDDGIPTLPRSAIAKGSREKSLGVTVTRCKSLLT</sequence>
<keyword evidence="1" id="KW-0472">Membrane</keyword>
<accession>A0A1B0B4Z7</accession>
<evidence type="ECO:0000256" key="1">
    <source>
        <dbReference type="SAM" id="Phobius"/>
    </source>
</evidence>
<dbReference type="VEuPathDB" id="VectorBase:GPPI019085"/>
<proteinExistence type="predicted"/>
<evidence type="ECO:0000313" key="3">
    <source>
        <dbReference type="Proteomes" id="UP000092460"/>
    </source>
</evidence>
<organism evidence="2 3">
    <name type="scientific">Glossina palpalis gambiensis</name>
    <dbReference type="NCBI Taxonomy" id="67801"/>
    <lineage>
        <taxon>Eukaryota</taxon>
        <taxon>Metazoa</taxon>
        <taxon>Ecdysozoa</taxon>
        <taxon>Arthropoda</taxon>
        <taxon>Hexapoda</taxon>
        <taxon>Insecta</taxon>
        <taxon>Pterygota</taxon>
        <taxon>Neoptera</taxon>
        <taxon>Endopterygota</taxon>
        <taxon>Diptera</taxon>
        <taxon>Brachycera</taxon>
        <taxon>Muscomorpha</taxon>
        <taxon>Hippoboscoidea</taxon>
        <taxon>Glossinidae</taxon>
        <taxon>Glossina</taxon>
    </lineage>
</organism>
<keyword evidence="1" id="KW-1133">Transmembrane helix</keyword>
<reference evidence="3" key="1">
    <citation type="submission" date="2015-01" db="EMBL/GenBank/DDBJ databases">
        <authorList>
            <person name="Aksoy S."/>
            <person name="Warren W."/>
            <person name="Wilson R.K."/>
        </authorList>
    </citation>
    <scope>NUCLEOTIDE SEQUENCE [LARGE SCALE GENOMIC DNA]</scope>
    <source>
        <strain evidence="3">IAEA</strain>
    </source>
</reference>
<reference evidence="2" key="2">
    <citation type="submission" date="2020-05" db="UniProtKB">
        <authorList>
            <consortium name="EnsemblMetazoa"/>
        </authorList>
    </citation>
    <scope>IDENTIFICATION</scope>
    <source>
        <strain evidence="2">IAEA</strain>
    </source>
</reference>
<feature type="transmembrane region" description="Helical" evidence="1">
    <location>
        <begin position="107"/>
        <end position="128"/>
    </location>
</feature>
<evidence type="ECO:0000313" key="2">
    <source>
        <dbReference type="EnsemblMetazoa" id="GPPI019085-PA"/>
    </source>
</evidence>
<name>A0A1B0B4Z7_9MUSC</name>
<keyword evidence="3" id="KW-1185">Reference proteome</keyword>
<dbReference type="EMBL" id="JXJN01008576">
    <property type="status" value="NOT_ANNOTATED_CDS"/>
    <property type="molecule type" value="Genomic_DNA"/>
</dbReference>